<feature type="non-terminal residue" evidence="2">
    <location>
        <position position="184"/>
    </location>
</feature>
<keyword evidence="3" id="KW-1185">Reference proteome</keyword>
<organism evidence="2 3">
    <name type="scientific">Nesidiocoris tenuis</name>
    <dbReference type="NCBI Taxonomy" id="355587"/>
    <lineage>
        <taxon>Eukaryota</taxon>
        <taxon>Metazoa</taxon>
        <taxon>Ecdysozoa</taxon>
        <taxon>Arthropoda</taxon>
        <taxon>Hexapoda</taxon>
        <taxon>Insecta</taxon>
        <taxon>Pterygota</taxon>
        <taxon>Neoptera</taxon>
        <taxon>Paraneoptera</taxon>
        <taxon>Hemiptera</taxon>
        <taxon>Heteroptera</taxon>
        <taxon>Panheteroptera</taxon>
        <taxon>Cimicomorpha</taxon>
        <taxon>Miridae</taxon>
        <taxon>Dicyphina</taxon>
        <taxon>Nesidiocoris</taxon>
    </lineage>
</organism>
<reference evidence="2 3" key="1">
    <citation type="submission" date="2020-02" db="EMBL/GenBank/DDBJ databases">
        <authorList>
            <person name="Ferguson B K."/>
        </authorList>
    </citation>
    <scope>NUCLEOTIDE SEQUENCE [LARGE SCALE GENOMIC DNA]</scope>
</reference>
<dbReference type="AlphaFoldDB" id="A0A6H5G0K4"/>
<evidence type="ECO:0000313" key="3">
    <source>
        <dbReference type="Proteomes" id="UP000479000"/>
    </source>
</evidence>
<evidence type="ECO:0000256" key="1">
    <source>
        <dbReference type="SAM" id="MobiDB-lite"/>
    </source>
</evidence>
<proteinExistence type="predicted"/>
<dbReference type="EMBL" id="CADCXU010003930">
    <property type="protein sequence ID" value="CAA9995682.1"/>
    <property type="molecule type" value="Genomic_DNA"/>
</dbReference>
<sequence length="184" mass="20715">MDTRRPAVGGTAFPSRTTGISRRSLPPPRLRLRMRLQPSVSACYSATAARLELLKKPPQVDPEKFRLFCDAFLENFEFGNSTFSRFSPPPPGDPYYPYYSPISCTRSFQLIRFFGLLFSLRVATGAEAMRFAGEPPTSSSTDRADFLANPCLRAVFRLKSWTSLSVRFNGQSCDFSRLLGFDEN</sequence>
<evidence type="ECO:0000313" key="2">
    <source>
        <dbReference type="EMBL" id="CAA9995682.1"/>
    </source>
</evidence>
<accession>A0A6H5G0K4</accession>
<gene>
    <name evidence="2" type="ORF">NTEN_LOCUS2473</name>
</gene>
<dbReference type="Proteomes" id="UP000479000">
    <property type="component" value="Unassembled WGS sequence"/>
</dbReference>
<name>A0A6H5G0K4_9HEMI</name>
<feature type="region of interest" description="Disordered" evidence="1">
    <location>
        <begin position="1"/>
        <end position="24"/>
    </location>
</feature>
<protein>
    <submittedName>
        <fullName evidence="2">Uncharacterized protein</fullName>
    </submittedName>
</protein>